<dbReference type="AlphaFoldDB" id="A0A6N2C0A6"/>
<dbReference type="EMBL" id="RXGB01000949">
    <property type="protein sequence ID" value="TMX01063.1"/>
    <property type="molecule type" value="Genomic_DNA"/>
</dbReference>
<organism evidence="2">
    <name type="scientific">Solanum chilense</name>
    <name type="common">Tomato</name>
    <name type="synonym">Lycopersicon chilense</name>
    <dbReference type="NCBI Taxonomy" id="4083"/>
    <lineage>
        <taxon>Eukaryota</taxon>
        <taxon>Viridiplantae</taxon>
        <taxon>Streptophyta</taxon>
        <taxon>Embryophyta</taxon>
        <taxon>Tracheophyta</taxon>
        <taxon>Spermatophyta</taxon>
        <taxon>Magnoliopsida</taxon>
        <taxon>eudicotyledons</taxon>
        <taxon>Gunneridae</taxon>
        <taxon>Pentapetalae</taxon>
        <taxon>asterids</taxon>
        <taxon>lamiids</taxon>
        <taxon>Solanales</taxon>
        <taxon>Solanaceae</taxon>
        <taxon>Solanoideae</taxon>
        <taxon>Solaneae</taxon>
        <taxon>Solanum</taxon>
        <taxon>Solanum subgen. Lycopersicon</taxon>
    </lineage>
</organism>
<accession>A0A6N2C0A6</accession>
<feature type="transmembrane region" description="Helical" evidence="1">
    <location>
        <begin position="7"/>
        <end position="25"/>
    </location>
</feature>
<sequence length="364" mass="40311">MSCTMSLLRCSIPWIAVLVPPYLLFASFSGYGVVSVSITTSVLVVSTIAFTFSKQKHKILKKSSVQEEPQNGNFGQVEEVLSLQNPRIEKGVAQNEIFGQVKQVLSVKNPRIEKGVAQNEIFKQVEEVLSVQNPRIENGVAQNDNFKQVELVSSVHNPRIEKGVSQNGNFGQFEQVSLVQNPRIEKGVSQNGNFGQVEQVSSVKNPRIENGVAQNENFKQVEQVLSVQNPRIENGVTQIHDLFSESESLGGPLSSSEDSDIEWPFSGELEQSPLCSDGSISDEESLIEIALPSGQFVKDTPKFSFHQQQHQKVVFADLVPQSIFQQHCFMDFLADISDVYEEDNLIEIDISMGSIKCSGFEISA</sequence>
<feature type="transmembrane region" description="Helical" evidence="1">
    <location>
        <begin position="31"/>
        <end position="52"/>
    </location>
</feature>
<keyword evidence="1" id="KW-1133">Transmembrane helix</keyword>
<keyword evidence="1" id="KW-0472">Membrane</keyword>
<gene>
    <name evidence="2" type="ORF">EJD97_025313</name>
</gene>
<evidence type="ECO:0000313" key="2">
    <source>
        <dbReference type="EMBL" id="TMX01063.1"/>
    </source>
</evidence>
<comment type="caution">
    <text evidence="2">The sequence shown here is derived from an EMBL/GenBank/DDBJ whole genome shotgun (WGS) entry which is preliminary data.</text>
</comment>
<dbReference type="PANTHER" id="PTHR35708:SF3">
    <property type="entry name" value="GB|AAD25831.1"/>
    <property type="match status" value="1"/>
</dbReference>
<dbReference type="PANTHER" id="PTHR35708">
    <property type="entry name" value="GB|AAD25831.1"/>
    <property type="match status" value="1"/>
</dbReference>
<reference evidence="2" key="1">
    <citation type="submission" date="2019-05" db="EMBL/GenBank/DDBJ databases">
        <title>The de novo reference genome and transcriptome assemblies of the wild tomato species Solanum chilense.</title>
        <authorList>
            <person name="Stam R."/>
            <person name="Nosenko T."/>
            <person name="Hoerger A.C."/>
            <person name="Stephan W."/>
            <person name="Seidel M.A."/>
            <person name="Kuhn J.M.M."/>
            <person name="Haberer G."/>
            <person name="Tellier A."/>
        </authorList>
    </citation>
    <scope>NUCLEOTIDE SEQUENCE</scope>
    <source>
        <tissue evidence="2">Mature leaves</tissue>
    </source>
</reference>
<evidence type="ECO:0000256" key="1">
    <source>
        <dbReference type="SAM" id="Phobius"/>
    </source>
</evidence>
<proteinExistence type="predicted"/>
<keyword evidence="1" id="KW-0812">Transmembrane</keyword>
<name>A0A6N2C0A6_SOLCI</name>
<protein>
    <submittedName>
        <fullName evidence="2">Uncharacterized protein</fullName>
    </submittedName>
</protein>